<feature type="domain" description="HTH CENPB-type" evidence="2">
    <location>
        <begin position="63"/>
        <end position="128"/>
    </location>
</feature>
<evidence type="ECO:0000259" key="2">
    <source>
        <dbReference type="PROSITE" id="PS51253"/>
    </source>
</evidence>
<dbReference type="InterPro" id="IPR041188">
    <property type="entry name" value="HTH_ABP1_N"/>
</dbReference>
<dbReference type="Pfam" id="PF03221">
    <property type="entry name" value="HTH_Tnp_Tc5"/>
    <property type="match status" value="1"/>
</dbReference>
<dbReference type="OrthoDB" id="125485at2759"/>
<evidence type="ECO:0000313" key="4">
    <source>
        <dbReference type="Proteomes" id="UP001165083"/>
    </source>
</evidence>
<keyword evidence="4" id="KW-1185">Reference proteome</keyword>
<dbReference type="Pfam" id="PF18107">
    <property type="entry name" value="HTH_ABP1_N"/>
    <property type="match status" value="1"/>
</dbReference>
<dbReference type="EMBL" id="BSXW01002022">
    <property type="protein sequence ID" value="GMF40481.1"/>
    <property type="molecule type" value="Genomic_DNA"/>
</dbReference>
<dbReference type="AlphaFoldDB" id="A0A9W6XJ94"/>
<dbReference type="Proteomes" id="UP001165083">
    <property type="component" value="Unassembled WGS sequence"/>
</dbReference>
<dbReference type="GO" id="GO:0005634">
    <property type="term" value="C:nucleus"/>
    <property type="evidence" value="ECO:0007669"/>
    <property type="project" value="TreeGrafter"/>
</dbReference>
<dbReference type="GO" id="GO:0003677">
    <property type="term" value="F:DNA binding"/>
    <property type="evidence" value="ECO:0007669"/>
    <property type="project" value="UniProtKB-KW"/>
</dbReference>
<proteinExistence type="predicted"/>
<dbReference type="PANTHER" id="PTHR19303">
    <property type="entry name" value="TRANSPOSON"/>
    <property type="match status" value="1"/>
</dbReference>
<keyword evidence="1" id="KW-0238">DNA-binding</keyword>
<organism evidence="3 4">
    <name type="scientific">Phytophthora lilii</name>
    <dbReference type="NCBI Taxonomy" id="2077276"/>
    <lineage>
        <taxon>Eukaryota</taxon>
        <taxon>Sar</taxon>
        <taxon>Stramenopiles</taxon>
        <taxon>Oomycota</taxon>
        <taxon>Peronosporomycetes</taxon>
        <taxon>Peronosporales</taxon>
        <taxon>Peronosporaceae</taxon>
        <taxon>Phytophthora</taxon>
    </lineage>
</organism>
<gene>
    <name evidence="3" type="ORF">Plil01_001651700</name>
</gene>
<dbReference type="InterPro" id="IPR009057">
    <property type="entry name" value="Homeodomain-like_sf"/>
</dbReference>
<evidence type="ECO:0000256" key="1">
    <source>
        <dbReference type="ARBA" id="ARBA00023125"/>
    </source>
</evidence>
<accession>A0A9W6XJ94</accession>
<sequence>MVSARQHLTIYEKNELRRHHLANPSLKHVDLQQWVATRLKKRIGVSTVGKIVNQPLDATPNGNIKKKRKPQHASIEPQLLDFVHNQEEHGLLSDDVLQAKANQLVGEEVVTLSWIQRFKARHGVSLHIMHGEAGSVDTANLGQQRTVLMELLDQYNPHDIFNMDETALFYRMLPSQTLATRAIAGRKKDKARISVVERFRNLPSLGYGTISVTPAVRRSTCTQATNRGVSPKSQCTHLKGRRTRISWSTSVKSRLSD</sequence>
<dbReference type="InterPro" id="IPR050863">
    <property type="entry name" value="CenT-Element_Derived"/>
</dbReference>
<dbReference type="PANTHER" id="PTHR19303:SF73">
    <property type="entry name" value="PROTEIN PDC2"/>
    <property type="match status" value="1"/>
</dbReference>
<dbReference type="PROSITE" id="PS51253">
    <property type="entry name" value="HTH_CENPB"/>
    <property type="match status" value="1"/>
</dbReference>
<dbReference type="Gene3D" id="1.10.10.60">
    <property type="entry name" value="Homeodomain-like"/>
    <property type="match status" value="1"/>
</dbReference>
<protein>
    <submittedName>
        <fullName evidence="3">Unnamed protein product</fullName>
    </submittedName>
</protein>
<name>A0A9W6XJ94_9STRA</name>
<reference evidence="3" key="1">
    <citation type="submission" date="2023-04" db="EMBL/GenBank/DDBJ databases">
        <title>Phytophthora lilii NBRC 32176.</title>
        <authorList>
            <person name="Ichikawa N."/>
            <person name="Sato H."/>
            <person name="Tonouchi N."/>
        </authorList>
    </citation>
    <scope>NUCLEOTIDE SEQUENCE</scope>
    <source>
        <strain evidence="3">NBRC 32176</strain>
    </source>
</reference>
<comment type="caution">
    <text evidence="3">The sequence shown here is derived from an EMBL/GenBank/DDBJ whole genome shotgun (WGS) entry which is preliminary data.</text>
</comment>
<dbReference type="InterPro" id="IPR006600">
    <property type="entry name" value="HTH_CenpB_DNA-bd_dom"/>
</dbReference>
<dbReference type="SUPFAM" id="SSF46689">
    <property type="entry name" value="Homeodomain-like"/>
    <property type="match status" value="1"/>
</dbReference>
<evidence type="ECO:0000313" key="3">
    <source>
        <dbReference type="EMBL" id="GMF40481.1"/>
    </source>
</evidence>